<evidence type="ECO:0000256" key="1">
    <source>
        <dbReference type="SAM" id="MobiDB-lite"/>
    </source>
</evidence>
<dbReference type="RefSeq" id="WP_071904979.1">
    <property type="nucleotide sequence ID" value="NZ_MPIN01000024.1"/>
</dbReference>
<feature type="compositionally biased region" description="Basic and acidic residues" evidence="1">
    <location>
        <begin position="140"/>
        <end position="154"/>
    </location>
</feature>
<keyword evidence="3" id="KW-1185">Reference proteome</keyword>
<proteinExistence type="predicted"/>
<protein>
    <submittedName>
        <fullName evidence="2">Uncharacterized protein</fullName>
    </submittedName>
</protein>
<sequence length="154" mass="16939">MSSTAPLAAIDALLAEKRKAREDLDADISALERTRNMLASSLEPRAASHVLAKLMTFRHPSAAEVPSVLMNPQGAWHEVALERFQDGRTHTTAEIYDLAKAAVGTDLGYSAVASWLNRMAERGVLQKDGRGEFSRPQLQSREKPEKTPDVDIPF</sequence>
<accession>A0A1L9AVF6</accession>
<comment type="caution">
    <text evidence="2">The sequence shown here is derived from an EMBL/GenBank/DDBJ whole genome shotgun (WGS) entry which is preliminary data.</text>
</comment>
<dbReference type="AlphaFoldDB" id="A0A1L9AVF6"/>
<evidence type="ECO:0000313" key="3">
    <source>
        <dbReference type="Proteomes" id="UP000182229"/>
    </source>
</evidence>
<organism evidence="2 3">
    <name type="scientific">Cystobacter ferrugineus</name>
    <dbReference type="NCBI Taxonomy" id="83449"/>
    <lineage>
        <taxon>Bacteria</taxon>
        <taxon>Pseudomonadati</taxon>
        <taxon>Myxococcota</taxon>
        <taxon>Myxococcia</taxon>
        <taxon>Myxococcales</taxon>
        <taxon>Cystobacterineae</taxon>
        <taxon>Archangiaceae</taxon>
        <taxon>Cystobacter</taxon>
    </lineage>
</organism>
<name>A0A1L9AVF6_9BACT</name>
<feature type="region of interest" description="Disordered" evidence="1">
    <location>
        <begin position="126"/>
        <end position="154"/>
    </location>
</feature>
<evidence type="ECO:0000313" key="2">
    <source>
        <dbReference type="EMBL" id="OJH33992.1"/>
    </source>
</evidence>
<reference evidence="2 3" key="2">
    <citation type="submission" date="2016-12" db="EMBL/GenBank/DDBJ databases">
        <title>Draft Genome Sequence of Cystobacter ferrugineus Strain Cbfe23.</title>
        <authorList>
            <person name="Akbar S."/>
            <person name="Dowd S.E."/>
            <person name="Stevens D.C."/>
        </authorList>
    </citation>
    <scope>NUCLEOTIDE SEQUENCE [LARGE SCALE GENOMIC DNA]</scope>
    <source>
        <strain evidence="2 3">Cbfe23</strain>
    </source>
</reference>
<dbReference type="Proteomes" id="UP000182229">
    <property type="component" value="Unassembled WGS sequence"/>
</dbReference>
<gene>
    <name evidence="2" type="ORF">BON30_45925</name>
</gene>
<dbReference type="EMBL" id="MPIN01000024">
    <property type="protein sequence ID" value="OJH33992.1"/>
    <property type="molecule type" value="Genomic_DNA"/>
</dbReference>
<reference evidence="3" key="1">
    <citation type="submission" date="2016-11" db="EMBL/GenBank/DDBJ databases">
        <authorList>
            <person name="Shukria A."/>
            <person name="Stevens D.C."/>
        </authorList>
    </citation>
    <scope>NUCLEOTIDE SEQUENCE [LARGE SCALE GENOMIC DNA]</scope>
    <source>
        <strain evidence="3">Cbfe23</strain>
    </source>
</reference>